<evidence type="ECO:0000256" key="1">
    <source>
        <dbReference type="SAM" id="Phobius"/>
    </source>
</evidence>
<dbReference type="RefSeq" id="XP_001311327.1">
    <property type="nucleotide sequence ID" value="XM_001311326.1"/>
</dbReference>
<evidence type="ECO:0000313" key="2">
    <source>
        <dbReference type="EMBL" id="EAX98397.1"/>
    </source>
</evidence>
<feature type="transmembrane region" description="Helical" evidence="1">
    <location>
        <begin position="78"/>
        <end position="103"/>
    </location>
</feature>
<dbReference type="SMR" id="A2F9L6"/>
<organism evidence="2 3">
    <name type="scientific">Trichomonas vaginalis (strain ATCC PRA-98 / G3)</name>
    <dbReference type="NCBI Taxonomy" id="412133"/>
    <lineage>
        <taxon>Eukaryota</taxon>
        <taxon>Metamonada</taxon>
        <taxon>Parabasalia</taxon>
        <taxon>Trichomonadida</taxon>
        <taxon>Trichomonadidae</taxon>
        <taxon>Trichomonas</taxon>
    </lineage>
</organism>
<protein>
    <submittedName>
        <fullName evidence="2">Uncharacterized protein</fullName>
    </submittedName>
</protein>
<dbReference type="Proteomes" id="UP000001542">
    <property type="component" value="Unassembled WGS sequence"/>
</dbReference>
<proteinExistence type="predicted"/>
<reference evidence="2" key="1">
    <citation type="submission" date="2006-10" db="EMBL/GenBank/DDBJ databases">
        <authorList>
            <person name="Amadeo P."/>
            <person name="Zhao Q."/>
            <person name="Wortman J."/>
            <person name="Fraser-Liggett C."/>
            <person name="Carlton J."/>
        </authorList>
    </citation>
    <scope>NUCLEOTIDE SEQUENCE</scope>
    <source>
        <strain evidence="2">G3</strain>
    </source>
</reference>
<dbReference type="VEuPathDB" id="TrichDB:TVAGG3_0941640"/>
<dbReference type="KEGG" id="tva:4756192"/>
<keyword evidence="1" id="KW-0812">Transmembrane</keyword>
<keyword evidence="3" id="KW-1185">Reference proteome</keyword>
<name>A2F9L6_TRIV3</name>
<dbReference type="EMBL" id="DS113677">
    <property type="protein sequence ID" value="EAX98397.1"/>
    <property type="molecule type" value="Genomic_DNA"/>
</dbReference>
<keyword evidence="1" id="KW-1133">Transmembrane helix</keyword>
<dbReference type="AlphaFoldDB" id="A2F9L6"/>
<keyword evidence="1" id="KW-0472">Membrane</keyword>
<dbReference type="VEuPathDB" id="TrichDB:TVAG_125410"/>
<reference evidence="2" key="2">
    <citation type="journal article" date="2007" name="Science">
        <title>Draft genome sequence of the sexually transmitted pathogen Trichomonas vaginalis.</title>
        <authorList>
            <person name="Carlton J.M."/>
            <person name="Hirt R.P."/>
            <person name="Silva J.C."/>
            <person name="Delcher A.L."/>
            <person name="Schatz M."/>
            <person name="Zhao Q."/>
            <person name="Wortman J.R."/>
            <person name="Bidwell S.L."/>
            <person name="Alsmark U.C.M."/>
            <person name="Besteiro S."/>
            <person name="Sicheritz-Ponten T."/>
            <person name="Noel C.J."/>
            <person name="Dacks J.B."/>
            <person name="Foster P.G."/>
            <person name="Simillion C."/>
            <person name="Van de Peer Y."/>
            <person name="Miranda-Saavedra D."/>
            <person name="Barton G.J."/>
            <person name="Westrop G.D."/>
            <person name="Mueller S."/>
            <person name="Dessi D."/>
            <person name="Fiori P.L."/>
            <person name="Ren Q."/>
            <person name="Paulsen I."/>
            <person name="Zhang H."/>
            <person name="Bastida-Corcuera F.D."/>
            <person name="Simoes-Barbosa A."/>
            <person name="Brown M.T."/>
            <person name="Hayes R.D."/>
            <person name="Mukherjee M."/>
            <person name="Okumura C.Y."/>
            <person name="Schneider R."/>
            <person name="Smith A.J."/>
            <person name="Vanacova S."/>
            <person name="Villalvazo M."/>
            <person name="Haas B.J."/>
            <person name="Pertea M."/>
            <person name="Feldblyum T.V."/>
            <person name="Utterback T.R."/>
            <person name="Shu C.L."/>
            <person name="Osoegawa K."/>
            <person name="de Jong P.J."/>
            <person name="Hrdy I."/>
            <person name="Horvathova L."/>
            <person name="Zubacova Z."/>
            <person name="Dolezal P."/>
            <person name="Malik S.B."/>
            <person name="Logsdon J.M. Jr."/>
            <person name="Henze K."/>
            <person name="Gupta A."/>
            <person name="Wang C.C."/>
            <person name="Dunne R.L."/>
            <person name="Upcroft J.A."/>
            <person name="Upcroft P."/>
            <person name="White O."/>
            <person name="Salzberg S.L."/>
            <person name="Tang P."/>
            <person name="Chiu C.-H."/>
            <person name="Lee Y.-S."/>
            <person name="Embley T.M."/>
            <person name="Coombs G.H."/>
            <person name="Mottram J.C."/>
            <person name="Tachezy J."/>
            <person name="Fraser-Liggett C.M."/>
            <person name="Johnson P.J."/>
        </authorList>
    </citation>
    <scope>NUCLEOTIDE SEQUENCE [LARGE SCALE GENOMIC DNA]</scope>
    <source>
        <strain evidence="2">G3</strain>
    </source>
</reference>
<evidence type="ECO:0000313" key="3">
    <source>
        <dbReference type="Proteomes" id="UP000001542"/>
    </source>
</evidence>
<gene>
    <name evidence="2" type="ORF">TVAG_125410</name>
</gene>
<accession>A2F9L6</accession>
<sequence length="127" mass="14364">MNEGELDKAFACTYIHSSSGTRKKKYSTAKFFGLMDKSDDSIQYEATTSIDKYQAKRINATTAYPMNKEIVAPKGVSIAVKVIIAIIVILLIAGFICLIYFFIIRPRNKNNHFSDSESSQKRDRNIQ</sequence>
<dbReference type="InParanoid" id="A2F9L6"/>